<dbReference type="Proteomes" id="UP000310689">
    <property type="component" value="Unassembled WGS sequence"/>
</dbReference>
<sequence length="418" mass="48260">MISNFLHKFRSSGIEERDEVIRNKKPQQNQPIHKCHLKLKQVKIYLNDLNNSPVLYEIQDNSRGLDVIKFALSTNKLIIENPHNKVNVYEINNEIKRSIRNFEKIYDITDNWIDNNNSFLVDSNPNYLKDSLSERKSTDAIINHSSPVQLEIAPGKWAKRLLYLSNDSLHLSKSDKLKDRHFLCNLVSYDVYTFTKLYHNAPKPQRIFDDSLFGHLFIVKSQDNHSLFERKEDFSHVFAVSDSNACREWVKALTQSRTHALIHERPWLFKRPRDSKPQLKNPNDSSPEINTKLTPTKSISRRPKLDQSVSRSRSQATQSRPMDTPLSRSKTQARPSDHNVSRSKSQMIPRKGSENHSPHTQTRLVTLADESIFTQGSLLARRESDKGSSFLKHDPSGQSKSNLTRKRSGTINPTTRSK</sequence>
<dbReference type="Proteomes" id="UP000306954">
    <property type="component" value="Unassembled WGS sequence"/>
</dbReference>
<feature type="region of interest" description="Disordered" evidence="1">
    <location>
        <begin position="378"/>
        <end position="418"/>
    </location>
</feature>
<feature type="compositionally biased region" description="Polar residues" evidence="1">
    <location>
        <begin position="307"/>
        <end position="334"/>
    </location>
</feature>
<dbReference type="AlphaFoldDB" id="A0A4T0HEA6"/>
<organism evidence="3 5">
    <name type="scientific">Wallemia ichthyophaga</name>
    <dbReference type="NCBI Taxonomy" id="245174"/>
    <lineage>
        <taxon>Eukaryota</taxon>
        <taxon>Fungi</taxon>
        <taxon>Dikarya</taxon>
        <taxon>Basidiomycota</taxon>
        <taxon>Wallemiomycotina</taxon>
        <taxon>Wallemiomycetes</taxon>
        <taxon>Wallemiales</taxon>
        <taxon>Wallemiaceae</taxon>
        <taxon>Wallemia</taxon>
    </lineage>
</organism>
<dbReference type="PANTHER" id="PTHR38700">
    <property type="entry name" value="YALI0E22418P"/>
    <property type="match status" value="1"/>
</dbReference>
<feature type="compositionally biased region" description="Polar residues" evidence="1">
    <location>
        <begin position="409"/>
        <end position="418"/>
    </location>
</feature>
<protein>
    <recommendedName>
        <fullName evidence="2">PH domain-containing protein</fullName>
    </recommendedName>
</protein>
<dbReference type="SUPFAM" id="SSF50729">
    <property type="entry name" value="PH domain-like"/>
    <property type="match status" value="1"/>
</dbReference>
<gene>
    <name evidence="4" type="ORF">E3P86_02121</name>
    <name evidence="3" type="ORF">E3P90_02166</name>
</gene>
<proteinExistence type="predicted"/>
<feature type="domain" description="PH" evidence="2">
    <location>
        <begin position="126"/>
        <end position="260"/>
    </location>
</feature>
<dbReference type="Gene3D" id="2.30.29.30">
    <property type="entry name" value="Pleckstrin-homology domain (PH domain)/Phosphotyrosine-binding domain (PTB)"/>
    <property type="match status" value="1"/>
</dbReference>
<dbReference type="OrthoDB" id="43122at2759"/>
<evidence type="ECO:0000313" key="4">
    <source>
        <dbReference type="EMBL" id="TIB37612.1"/>
    </source>
</evidence>
<feature type="compositionally biased region" description="Basic and acidic residues" evidence="1">
    <location>
        <begin position="380"/>
        <end position="395"/>
    </location>
</feature>
<name>A0A4T0HEA6_WALIC</name>
<feature type="region of interest" description="Disordered" evidence="1">
    <location>
        <begin position="271"/>
        <end position="361"/>
    </location>
</feature>
<reference evidence="5 6" key="1">
    <citation type="submission" date="2019-03" db="EMBL/GenBank/DDBJ databases">
        <title>Sequencing 23 genomes of Wallemia ichthyophaga.</title>
        <authorList>
            <person name="Gostincar C."/>
        </authorList>
    </citation>
    <scope>NUCLEOTIDE SEQUENCE [LARGE SCALE GENOMIC DNA]</scope>
    <source>
        <strain evidence="4 6">EXF-6200</strain>
        <strain evidence="3 5">EXF-8621</strain>
    </source>
</reference>
<dbReference type="EMBL" id="SPOF01000020">
    <property type="protein sequence ID" value="TIB12085.1"/>
    <property type="molecule type" value="Genomic_DNA"/>
</dbReference>
<feature type="compositionally biased region" description="Polar residues" evidence="1">
    <location>
        <begin position="278"/>
        <end position="298"/>
    </location>
</feature>
<accession>A0A4T0HEA6</accession>
<dbReference type="EMBL" id="SPOI01000096">
    <property type="protein sequence ID" value="TIB37612.1"/>
    <property type="molecule type" value="Genomic_DNA"/>
</dbReference>
<evidence type="ECO:0000256" key="1">
    <source>
        <dbReference type="SAM" id="MobiDB-lite"/>
    </source>
</evidence>
<evidence type="ECO:0000313" key="6">
    <source>
        <dbReference type="Proteomes" id="UP000310689"/>
    </source>
</evidence>
<evidence type="ECO:0000259" key="2">
    <source>
        <dbReference type="SMART" id="SM00233"/>
    </source>
</evidence>
<dbReference type="InterPro" id="IPR011993">
    <property type="entry name" value="PH-like_dom_sf"/>
</dbReference>
<comment type="caution">
    <text evidence="3">The sequence shown here is derived from an EMBL/GenBank/DDBJ whole genome shotgun (WGS) entry which is preliminary data.</text>
</comment>
<dbReference type="PANTHER" id="PTHR38700:SF1">
    <property type="entry name" value="PH DOMAIN-CONTAINING PROTEIN"/>
    <property type="match status" value="1"/>
</dbReference>
<evidence type="ECO:0000313" key="3">
    <source>
        <dbReference type="EMBL" id="TIB12085.1"/>
    </source>
</evidence>
<dbReference type="InterPro" id="IPR001849">
    <property type="entry name" value="PH_domain"/>
</dbReference>
<evidence type="ECO:0000313" key="5">
    <source>
        <dbReference type="Proteomes" id="UP000306954"/>
    </source>
</evidence>
<dbReference type="SMART" id="SM00233">
    <property type="entry name" value="PH"/>
    <property type="match status" value="1"/>
</dbReference>